<dbReference type="Gene3D" id="3.40.50.1980">
    <property type="entry name" value="Nitrogenase molybdenum iron protein domain"/>
    <property type="match status" value="2"/>
</dbReference>
<accession>A0ABN2RH30</accession>
<keyword evidence="7" id="KW-1185">Reference proteome</keyword>
<dbReference type="NCBIfam" id="TIGR01409">
    <property type="entry name" value="TAT_signal_seq"/>
    <property type="match status" value="1"/>
</dbReference>
<evidence type="ECO:0000313" key="6">
    <source>
        <dbReference type="EMBL" id="GAA1968772.1"/>
    </source>
</evidence>
<dbReference type="PANTHER" id="PTHR30532:SF24">
    <property type="entry name" value="FERRIC ENTEROBACTIN-BINDING PERIPLASMIC PROTEIN FEPB"/>
    <property type="match status" value="1"/>
</dbReference>
<organism evidence="6 7">
    <name type="scientific">Amycolatopsis minnesotensis</name>
    <dbReference type="NCBI Taxonomy" id="337894"/>
    <lineage>
        <taxon>Bacteria</taxon>
        <taxon>Bacillati</taxon>
        <taxon>Actinomycetota</taxon>
        <taxon>Actinomycetes</taxon>
        <taxon>Pseudonocardiales</taxon>
        <taxon>Pseudonocardiaceae</taxon>
        <taxon>Amycolatopsis</taxon>
    </lineage>
</organism>
<gene>
    <name evidence="6" type="ORF">GCM10009754_47290</name>
</gene>
<dbReference type="InterPro" id="IPR051313">
    <property type="entry name" value="Bact_iron-sidero_bind"/>
</dbReference>
<proteinExistence type="inferred from homology"/>
<comment type="caution">
    <text evidence="6">The sequence shown here is derived from an EMBL/GenBank/DDBJ whole genome shotgun (WGS) entry which is preliminary data.</text>
</comment>
<keyword evidence="3" id="KW-0813">Transport</keyword>
<dbReference type="InterPro" id="IPR019546">
    <property type="entry name" value="TAT_signal_bac_arc"/>
</dbReference>
<name>A0ABN2RH30_9PSEU</name>
<dbReference type="PANTHER" id="PTHR30532">
    <property type="entry name" value="IRON III DICITRATE-BINDING PERIPLASMIC PROTEIN"/>
    <property type="match status" value="1"/>
</dbReference>
<keyword evidence="4" id="KW-0732">Signal</keyword>
<dbReference type="InterPro" id="IPR002491">
    <property type="entry name" value="ABC_transptr_periplasmic_BD"/>
</dbReference>
<comment type="similarity">
    <text evidence="2">Belongs to the bacterial solute-binding protein 8 family.</text>
</comment>
<dbReference type="Pfam" id="PF01497">
    <property type="entry name" value="Peripla_BP_2"/>
    <property type="match status" value="1"/>
</dbReference>
<comment type="subcellular location">
    <subcellularLocation>
        <location evidence="1">Cell envelope</location>
    </subcellularLocation>
</comment>
<dbReference type="EMBL" id="BAAANN010000019">
    <property type="protein sequence ID" value="GAA1968772.1"/>
    <property type="molecule type" value="Genomic_DNA"/>
</dbReference>
<dbReference type="PROSITE" id="PS50983">
    <property type="entry name" value="FE_B12_PBP"/>
    <property type="match status" value="1"/>
</dbReference>
<evidence type="ECO:0000313" key="7">
    <source>
        <dbReference type="Proteomes" id="UP001501116"/>
    </source>
</evidence>
<feature type="domain" description="Fe/B12 periplasmic-binding" evidence="5">
    <location>
        <begin position="60"/>
        <end position="334"/>
    </location>
</feature>
<dbReference type="Proteomes" id="UP001501116">
    <property type="component" value="Unassembled WGS sequence"/>
</dbReference>
<sequence length="334" mass="35837">MHPLDNRLSRRGFLTGLAAAGAAGTLAACGYQEDPSSAPAGATWNFTDDRGRALSGPRPVRIVAEVAAAAALWDFGVRPIGIFGPSKMPDGKPDPQVGSVDLNAVTSLGNVFGEFNYDKFISLKPDLLVSVIYQNNDLWYVPQQQAGQIDKAAPSVGIRTEKVSTPDAIVKFEALAKQLGADLDAPAVKQAKADYEKIDAEFKKTAKETSKVKVLVVAAQQDALYVTNPPALSAAKYLQDQGVHLVVPEKTDSPGYFQQLSWENAGHYPADLIMYDNRTGSLGPAELAKNPTWSQLPAVKAGKLLAYNSETPFSYQKFGALLQDVTNALKKFPA</sequence>
<dbReference type="SUPFAM" id="SSF53807">
    <property type="entry name" value="Helical backbone' metal receptor"/>
    <property type="match status" value="1"/>
</dbReference>
<reference evidence="6 7" key="1">
    <citation type="journal article" date="2019" name="Int. J. Syst. Evol. Microbiol.">
        <title>The Global Catalogue of Microorganisms (GCM) 10K type strain sequencing project: providing services to taxonomists for standard genome sequencing and annotation.</title>
        <authorList>
            <consortium name="The Broad Institute Genomics Platform"/>
            <consortium name="The Broad Institute Genome Sequencing Center for Infectious Disease"/>
            <person name="Wu L."/>
            <person name="Ma J."/>
        </authorList>
    </citation>
    <scope>NUCLEOTIDE SEQUENCE [LARGE SCALE GENOMIC DNA]</scope>
    <source>
        <strain evidence="6 7">JCM 14545</strain>
    </source>
</reference>
<dbReference type="PROSITE" id="PS51318">
    <property type="entry name" value="TAT"/>
    <property type="match status" value="1"/>
</dbReference>
<dbReference type="InterPro" id="IPR006311">
    <property type="entry name" value="TAT_signal"/>
</dbReference>
<protein>
    <submittedName>
        <fullName evidence="6">ABC transporter substrate-binding protein</fullName>
    </submittedName>
</protein>
<dbReference type="PROSITE" id="PS51257">
    <property type="entry name" value="PROKAR_LIPOPROTEIN"/>
    <property type="match status" value="1"/>
</dbReference>
<evidence type="ECO:0000256" key="2">
    <source>
        <dbReference type="ARBA" id="ARBA00008814"/>
    </source>
</evidence>
<evidence type="ECO:0000256" key="3">
    <source>
        <dbReference type="ARBA" id="ARBA00022448"/>
    </source>
</evidence>
<dbReference type="RefSeq" id="WP_344422708.1">
    <property type="nucleotide sequence ID" value="NZ_BAAANN010000019.1"/>
</dbReference>
<evidence type="ECO:0000256" key="1">
    <source>
        <dbReference type="ARBA" id="ARBA00004196"/>
    </source>
</evidence>
<evidence type="ECO:0000256" key="4">
    <source>
        <dbReference type="ARBA" id="ARBA00022729"/>
    </source>
</evidence>
<evidence type="ECO:0000259" key="5">
    <source>
        <dbReference type="PROSITE" id="PS50983"/>
    </source>
</evidence>